<accession>A0A1B7N665</accession>
<dbReference type="PANTHER" id="PTHR28094:SF1">
    <property type="entry name" value="MEIOTICALLY UP-REGULATED GENE 113 PROTEIN"/>
    <property type="match status" value="1"/>
</dbReference>
<dbReference type="OrthoDB" id="10473715at2759"/>
<feature type="region of interest" description="Disordered" evidence="1">
    <location>
        <begin position="504"/>
        <end position="539"/>
    </location>
</feature>
<evidence type="ECO:0000313" key="4">
    <source>
        <dbReference type="Proteomes" id="UP000092154"/>
    </source>
</evidence>
<dbReference type="AlphaFoldDB" id="A0A1B7N665"/>
<dbReference type="Pfam" id="PF10544">
    <property type="entry name" value="T5orf172"/>
    <property type="match status" value="1"/>
</dbReference>
<evidence type="ECO:0000313" key="3">
    <source>
        <dbReference type="EMBL" id="OAX40346.1"/>
    </source>
</evidence>
<feature type="compositionally biased region" description="Basic and acidic residues" evidence="1">
    <location>
        <begin position="110"/>
        <end position="122"/>
    </location>
</feature>
<name>A0A1B7N665_9AGAM</name>
<feature type="region of interest" description="Disordered" evidence="1">
    <location>
        <begin position="99"/>
        <end position="134"/>
    </location>
</feature>
<dbReference type="InterPro" id="IPR053006">
    <property type="entry name" value="Meiosis_regulatory"/>
</dbReference>
<feature type="compositionally biased region" description="Polar residues" evidence="1">
    <location>
        <begin position="282"/>
        <end position="298"/>
    </location>
</feature>
<proteinExistence type="predicted"/>
<feature type="domain" description="Bacteriophage T5 Orf172 DNA-binding" evidence="2">
    <location>
        <begin position="620"/>
        <end position="713"/>
    </location>
</feature>
<reference evidence="3 4" key="1">
    <citation type="submission" date="2016-06" db="EMBL/GenBank/DDBJ databases">
        <title>Comparative genomics of the ectomycorrhizal sister species Rhizopogon vinicolor and Rhizopogon vesiculosus (Basidiomycota: Boletales) reveals a divergence of the mating type B locus.</title>
        <authorList>
            <consortium name="DOE Joint Genome Institute"/>
            <person name="Mujic A.B."/>
            <person name="Kuo A."/>
            <person name="Tritt A."/>
            <person name="Lipzen A."/>
            <person name="Chen C."/>
            <person name="Johnson J."/>
            <person name="Sharma A."/>
            <person name="Barry K."/>
            <person name="Grigoriev I.V."/>
            <person name="Spatafora J.W."/>
        </authorList>
    </citation>
    <scope>NUCLEOTIDE SEQUENCE [LARGE SCALE GENOMIC DNA]</scope>
    <source>
        <strain evidence="3 4">AM-OR11-026</strain>
    </source>
</reference>
<sequence length="800" mass="89080">MAPSRQKGGRAVGCPTEVKPDGNQEVKICHRCHKAAMFSTKSRTWFRFCFVPLIPMKSKLIWMCGICQPQVNMQGQCEPQLAQPPDSRLQLHSSDFRHTPAPHIVPPLRDIPKDTKPSEDSKAATGTILPPLTGPLTDTTPYNFRLICPEVKSESSPCPDIKFLTPARKPSEDSSKVSATGIIQLPTPDSIPLKRPRVKSESSPCPDPSSNVADLSGSPRQRQHTKLPQNDPAVTIEPEDILRARGPGQRCSGIINKGTNQCQTSVYHPDRYCGLHADQDTGSKSFEQSSEGSGSTSPHPAGLLTLDSTSLLDSRHIHWEIEVKSESSPSPEATSSVGEIAVTSSRTADLLHNTLTVITKFEGVPHAGRREFQCNGITTKKRRCRKSVYHPDHYCKYHKGQDTVPKTAKWSNNESTASIDLPTGDQPKDIPRAPRLEFQCSGKILKKKRQCRIPVYYPDRYCKHHKDKSKSSPFPETTSSVTEIVETSRKASKLPQNKLTVTIENTGPSVSTSSANGKGSQRQSTGTFGKGSADANSTGRRYQKRASIIFGQFTNGSLYSPTTVTIVILHEEGFTVQRYGQKDYFVHFCDYIPQYLQYDTQKKLRDAIGKVLEAKNKMPGYVYALKVTDPENEGKLAFKVGYSGNVKNRYTRWKHDCSYITGIRGWWPGSIDALDLDDNDESLIEKLITSNQQGAAGPMAGQLERLVHIELADLATHAPYLHPGFPDITYQDVPRQNMVKPKPCRGCIKKAVKHREIFPFRRVEGGDHFGREWEDIVAPVIRKWGRFLVKHFAEEPSEEA</sequence>
<gene>
    <name evidence="3" type="ORF">K503DRAFT_768660</name>
</gene>
<feature type="region of interest" description="Disordered" evidence="1">
    <location>
        <begin position="153"/>
        <end position="249"/>
    </location>
</feature>
<feature type="region of interest" description="Disordered" evidence="1">
    <location>
        <begin position="278"/>
        <end position="305"/>
    </location>
</feature>
<dbReference type="STRING" id="1314800.A0A1B7N665"/>
<evidence type="ECO:0000259" key="2">
    <source>
        <dbReference type="Pfam" id="PF10544"/>
    </source>
</evidence>
<dbReference type="Proteomes" id="UP000092154">
    <property type="component" value="Unassembled WGS sequence"/>
</dbReference>
<protein>
    <recommendedName>
        <fullName evidence="2">Bacteriophage T5 Orf172 DNA-binding domain-containing protein</fullName>
    </recommendedName>
</protein>
<organism evidence="3 4">
    <name type="scientific">Rhizopogon vinicolor AM-OR11-026</name>
    <dbReference type="NCBI Taxonomy" id="1314800"/>
    <lineage>
        <taxon>Eukaryota</taxon>
        <taxon>Fungi</taxon>
        <taxon>Dikarya</taxon>
        <taxon>Basidiomycota</taxon>
        <taxon>Agaricomycotina</taxon>
        <taxon>Agaricomycetes</taxon>
        <taxon>Agaricomycetidae</taxon>
        <taxon>Boletales</taxon>
        <taxon>Suillineae</taxon>
        <taxon>Rhizopogonaceae</taxon>
        <taxon>Rhizopogon</taxon>
    </lineage>
</organism>
<feature type="compositionally biased region" description="Low complexity" evidence="1">
    <location>
        <begin position="125"/>
        <end position="134"/>
    </location>
</feature>
<keyword evidence="4" id="KW-1185">Reference proteome</keyword>
<dbReference type="InParanoid" id="A0A1B7N665"/>
<feature type="compositionally biased region" description="Polar residues" evidence="1">
    <location>
        <begin position="504"/>
        <end position="527"/>
    </location>
</feature>
<dbReference type="InterPro" id="IPR018306">
    <property type="entry name" value="Phage_T5_Orf172_DNA-bd"/>
</dbReference>
<dbReference type="EMBL" id="KV448215">
    <property type="protein sequence ID" value="OAX40346.1"/>
    <property type="molecule type" value="Genomic_DNA"/>
</dbReference>
<dbReference type="PANTHER" id="PTHR28094">
    <property type="entry name" value="MEIOTICALLY UP-REGULATED GENE 113 PROTEIN"/>
    <property type="match status" value="1"/>
</dbReference>
<evidence type="ECO:0000256" key="1">
    <source>
        <dbReference type="SAM" id="MobiDB-lite"/>
    </source>
</evidence>